<gene>
    <name evidence="1" type="ORF">HA482_18190</name>
</gene>
<sequence length="321" mass="34545">MTLPTSTFVTYSAVGNREDLSDMIYRIDPVDTPFMSGVDKEKASAVNHEWQTQALAPADATNAQLEGDDPNTNTTTPTVRLGNLCQISYKVARVSGTQQAVDHAGRDNELAYQEMLKGLELKRDLETILCGTNQAKVAGNTTTPRKTASVLSWIFSNTSMGTAGSPANPAAADGTGSRTDASSQIAFTEVRLKTVLSAIWGNGGKPGTIMTGAFNKQVFSTFTGRSTAIEESKSKKIVASVDAYESDFGKLKVVANRFQRPRDVLVLELDKWAVAYLNGRNMISIPLAKTGDSDRRQILAEYALVARNEKASGGVFDNTTS</sequence>
<dbReference type="RefSeq" id="WP_188096374.1">
    <property type="nucleotide sequence ID" value="NZ_JAANIH010000003.1"/>
</dbReference>
<reference evidence="1 2" key="1">
    <citation type="journal article" date="2020" name="Arch. Microbiol.">
        <title>Bradyrhizobium campsiandrae sp. nov., a nitrogen-fixing bacterial strain isolated from a native leguminous tree from the Amazon adapted to flooded conditions.</title>
        <authorList>
            <person name="Cabral Michel D."/>
            <person name="Martins da Costa E."/>
            <person name="Azarias Guimaraes A."/>
            <person name="Soares de Carvalho T."/>
            <person name="Santos de Castro Caputo P."/>
            <person name="Willems A."/>
            <person name="de Souza Moreira F.M."/>
        </authorList>
    </citation>
    <scope>NUCLEOTIDE SEQUENCE [LARGE SCALE GENOMIC DNA]</scope>
    <source>
        <strain evidence="2">INPA 384B</strain>
    </source>
</reference>
<evidence type="ECO:0000313" key="2">
    <source>
        <dbReference type="Proteomes" id="UP000639516"/>
    </source>
</evidence>
<dbReference type="Proteomes" id="UP000639516">
    <property type="component" value="Unassembled WGS sequence"/>
</dbReference>
<evidence type="ECO:0000313" key="1">
    <source>
        <dbReference type="EMBL" id="MBC9980136.1"/>
    </source>
</evidence>
<organism evidence="1 2">
    <name type="scientific">Bradyrhizobium campsiandrae</name>
    <dbReference type="NCBI Taxonomy" id="1729892"/>
    <lineage>
        <taxon>Bacteria</taxon>
        <taxon>Pseudomonadati</taxon>
        <taxon>Pseudomonadota</taxon>
        <taxon>Alphaproteobacteria</taxon>
        <taxon>Hyphomicrobiales</taxon>
        <taxon>Nitrobacteraceae</taxon>
        <taxon>Bradyrhizobium</taxon>
    </lineage>
</organism>
<name>A0ABR7U9B3_9BRAD</name>
<accession>A0ABR7U9B3</accession>
<comment type="caution">
    <text evidence="1">The sequence shown here is derived from an EMBL/GenBank/DDBJ whole genome shotgun (WGS) entry which is preliminary data.</text>
</comment>
<dbReference type="EMBL" id="JAATTO010000024">
    <property type="protein sequence ID" value="MBC9980136.1"/>
    <property type="molecule type" value="Genomic_DNA"/>
</dbReference>
<dbReference type="Pfam" id="PF17236">
    <property type="entry name" value="SU10_MCP"/>
    <property type="match status" value="1"/>
</dbReference>
<proteinExistence type="predicted"/>
<dbReference type="InterPro" id="IPR035198">
    <property type="entry name" value="SU10_MCP"/>
</dbReference>
<protein>
    <submittedName>
        <fullName evidence="1">DUF5309 domain-containing protein</fullName>
    </submittedName>
</protein>
<keyword evidence="2" id="KW-1185">Reference proteome</keyword>